<feature type="transmembrane region" description="Helical" evidence="2">
    <location>
        <begin position="377"/>
        <end position="398"/>
    </location>
</feature>
<feature type="transmembrane region" description="Helical" evidence="2">
    <location>
        <begin position="431"/>
        <end position="456"/>
    </location>
</feature>
<feature type="transmembrane region" description="Helical" evidence="2">
    <location>
        <begin position="315"/>
        <end position="336"/>
    </location>
</feature>
<gene>
    <name evidence="3" type="ORF">SRIMR7_15440</name>
</gene>
<evidence type="ECO:0000256" key="2">
    <source>
        <dbReference type="SAM" id="Phobius"/>
    </source>
</evidence>
<feature type="compositionally biased region" description="Basic and acidic residues" evidence="1">
    <location>
        <begin position="561"/>
        <end position="579"/>
    </location>
</feature>
<reference evidence="3 4" key="1">
    <citation type="submission" date="2022-03" db="EMBL/GenBank/DDBJ databases">
        <title>Complete genome of Streptomyces rimosus ssp. rimosus R7 (=ATCC 10970).</title>
        <authorList>
            <person name="Beganovic S."/>
            <person name="Ruckert C."/>
            <person name="Busche T."/>
            <person name="Kalinowski J."/>
            <person name="Wittmann C."/>
        </authorList>
    </citation>
    <scope>NUCLEOTIDE SEQUENCE [LARGE SCALE GENOMIC DNA]</scope>
    <source>
        <strain evidence="3 4">R7</strain>
    </source>
</reference>
<feature type="region of interest" description="Disordered" evidence="1">
    <location>
        <begin position="545"/>
        <end position="651"/>
    </location>
</feature>
<evidence type="ECO:0008006" key="5">
    <source>
        <dbReference type="Google" id="ProtNLM"/>
    </source>
</evidence>
<feature type="transmembrane region" description="Helical" evidence="2">
    <location>
        <begin position="214"/>
        <end position="234"/>
    </location>
</feature>
<organism evidence="3 4">
    <name type="scientific">Streptomyces rimosus subsp. rimosus</name>
    <dbReference type="NCBI Taxonomy" id="132474"/>
    <lineage>
        <taxon>Bacteria</taxon>
        <taxon>Bacillati</taxon>
        <taxon>Actinomycetota</taxon>
        <taxon>Actinomycetes</taxon>
        <taxon>Kitasatosporales</taxon>
        <taxon>Streptomycetaceae</taxon>
        <taxon>Streptomyces</taxon>
    </lineage>
</organism>
<keyword evidence="4" id="KW-1185">Reference proteome</keyword>
<dbReference type="Proteomes" id="UP000829494">
    <property type="component" value="Chromosome"/>
</dbReference>
<keyword evidence="2" id="KW-0472">Membrane</keyword>
<feature type="transmembrane region" description="Helical" evidence="2">
    <location>
        <begin position="183"/>
        <end position="202"/>
    </location>
</feature>
<sequence>MAQRHEKVHKHILSDTTGNCLLHGGNVCCWQHGGVSQLTDRGPTLSSHGRAATQRSSALGTAFVGGGLAAGLGLGAFAVVVLLLWVASPYPDTNPSRALHLAADLWFLAHGSDLVRSATASGAESPVAVTPLLLMALPVWLLYRTGRHILETVPLALSRPPVAPLPSLLHPDDFDPEPTPRLLLGWFLAGYLSVAGAALLYASEGPLYVEPLSALLYVPVVAALTGAVAAWHSVGRAAFVPLPDRVQRLYDRLPPALCAALEGRRGITAVRAATAGILVLLLSGALLALLALGWHAPAVREGFLGLTSDWAGRCTVVLLSLVLLPNTGVWGLAYGLGPGFTLGAGSTVGPLGTSGYPDLPHFPLFGMFPEPDATGPLYWLTAAVPLAAGLALARYAALPAKSYVTAARSAAARPADAQWTGWRETAAAAGLAALGCGVVSAVLAGLAGGALGSAALSRFGPSWWQTGLAALAWTLLIGVPGALVARLWWLRGVPRPPKPAPRPRVKLRVRAGRAVKRLIRAAGRWSWAACRFGWTVLTRTVSRALRHRPRPGRHARHARRRTPESRKPYDYGYDGDHGPGHPSGHVPGRELGSTGARPWHDPSTRSARWSELRASSGGLMTDFEPTPPSHEEAPRSTVPGNASAATPEGSG</sequence>
<dbReference type="Pfam" id="PF19877">
    <property type="entry name" value="DUF6350"/>
    <property type="match status" value="1"/>
</dbReference>
<feature type="compositionally biased region" description="Basic residues" evidence="1">
    <location>
        <begin position="545"/>
        <end position="560"/>
    </location>
</feature>
<keyword evidence="2" id="KW-0812">Transmembrane</keyword>
<evidence type="ECO:0000313" key="3">
    <source>
        <dbReference type="EMBL" id="UNZ03552.1"/>
    </source>
</evidence>
<evidence type="ECO:0000313" key="4">
    <source>
        <dbReference type="Proteomes" id="UP000829494"/>
    </source>
</evidence>
<feature type="transmembrane region" description="Helical" evidence="2">
    <location>
        <begin position="468"/>
        <end position="489"/>
    </location>
</feature>
<dbReference type="InterPro" id="IPR045931">
    <property type="entry name" value="DUF6350"/>
</dbReference>
<proteinExistence type="predicted"/>
<accession>A0ABY3Z204</accession>
<feature type="transmembrane region" description="Helical" evidence="2">
    <location>
        <begin position="58"/>
        <end position="86"/>
    </location>
</feature>
<feature type="transmembrane region" description="Helical" evidence="2">
    <location>
        <begin position="127"/>
        <end position="143"/>
    </location>
</feature>
<evidence type="ECO:0000256" key="1">
    <source>
        <dbReference type="SAM" id="MobiDB-lite"/>
    </source>
</evidence>
<keyword evidence="2" id="KW-1133">Transmembrane helix</keyword>
<feature type="compositionally biased region" description="Basic and acidic residues" evidence="1">
    <location>
        <begin position="598"/>
        <end position="611"/>
    </location>
</feature>
<protein>
    <recommendedName>
        <fullName evidence="5">Integral membrane protein</fullName>
    </recommendedName>
</protein>
<name>A0ABY3Z204_STRRM</name>
<feature type="transmembrane region" description="Helical" evidence="2">
    <location>
        <begin position="272"/>
        <end position="294"/>
    </location>
</feature>
<dbReference type="EMBL" id="CP094298">
    <property type="protein sequence ID" value="UNZ03552.1"/>
    <property type="molecule type" value="Genomic_DNA"/>
</dbReference>